<comment type="caution">
    <text evidence="2">The sequence shown here is derived from an EMBL/GenBank/DDBJ whole genome shotgun (WGS) entry which is preliminary data.</text>
</comment>
<organism evidence="2 3">
    <name type="scientific">Hypsizygus marmoreus</name>
    <name type="common">White beech mushroom</name>
    <name type="synonym">Agaricus marmoreus</name>
    <dbReference type="NCBI Taxonomy" id="39966"/>
    <lineage>
        <taxon>Eukaryota</taxon>
        <taxon>Fungi</taxon>
        <taxon>Dikarya</taxon>
        <taxon>Basidiomycota</taxon>
        <taxon>Agaricomycotina</taxon>
        <taxon>Agaricomycetes</taxon>
        <taxon>Agaricomycetidae</taxon>
        <taxon>Agaricales</taxon>
        <taxon>Tricholomatineae</taxon>
        <taxon>Lyophyllaceae</taxon>
        <taxon>Hypsizygus</taxon>
    </lineage>
</organism>
<dbReference type="OrthoDB" id="5404599at2759"/>
<dbReference type="InterPro" id="IPR051678">
    <property type="entry name" value="AGP_Transferase"/>
</dbReference>
<evidence type="ECO:0000313" key="2">
    <source>
        <dbReference type="EMBL" id="RDB26696.1"/>
    </source>
</evidence>
<dbReference type="InParanoid" id="A0A369K738"/>
<accession>A0A369K738</accession>
<sequence>MQWVAILVTRCVPSKWRTRLYSWILKRIPAPHFGAMRCRRIAPGIYLKTAACCVAEAATLRMVARYTSIPVPQILDVVPSAQPGMWHLLMTELPGDNLMSVWKSLDENQRYDVALQLREWVDQLRGIPSPYGNAICAPGRSSFMCIRADEDDPIGPFDSISDFHVFLTRIFLLTQLVTPPLAEPLRIARAREPYIRFTHGDLKTHNLMFNQGKLSGIIDWESSGWLPDYWEFTSAHWPFRRDRENPWHICVGLALDHYPNDLEAEAVLRAAQY</sequence>
<dbReference type="Pfam" id="PF01636">
    <property type="entry name" value="APH"/>
    <property type="match status" value="1"/>
</dbReference>
<name>A0A369K738_HYPMA</name>
<dbReference type="PANTHER" id="PTHR21310:SF15">
    <property type="entry name" value="AMINOGLYCOSIDE PHOSPHOTRANSFERASE DOMAIN-CONTAINING PROTEIN"/>
    <property type="match status" value="1"/>
</dbReference>
<dbReference type="AlphaFoldDB" id="A0A369K738"/>
<dbReference type="EMBL" id="LUEZ02000023">
    <property type="protein sequence ID" value="RDB26696.1"/>
    <property type="molecule type" value="Genomic_DNA"/>
</dbReference>
<dbReference type="InterPro" id="IPR002575">
    <property type="entry name" value="Aminoglycoside_PTrfase"/>
</dbReference>
<keyword evidence="3" id="KW-1185">Reference proteome</keyword>
<dbReference type="CDD" id="cd05120">
    <property type="entry name" value="APH_ChoK_like"/>
    <property type="match status" value="1"/>
</dbReference>
<reference evidence="2" key="1">
    <citation type="submission" date="2018-04" db="EMBL/GenBank/DDBJ databases">
        <title>Whole genome sequencing of Hypsizygus marmoreus.</title>
        <authorList>
            <person name="Choi I.-G."/>
            <person name="Min B."/>
            <person name="Kim J.-G."/>
            <person name="Kim S."/>
            <person name="Oh Y.-L."/>
            <person name="Kong W.-S."/>
            <person name="Park H."/>
            <person name="Jeong J."/>
            <person name="Song E.-S."/>
        </authorList>
    </citation>
    <scope>NUCLEOTIDE SEQUENCE [LARGE SCALE GENOMIC DNA]</scope>
    <source>
        <strain evidence="2">51987-8</strain>
    </source>
</reference>
<dbReference type="InterPro" id="IPR011009">
    <property type="entry name" value="Kinase-like_dom_sf"/>
</dbReference>
<proteinExistence type="predicted"/>
<gene>
    <name evidence="2" type="ORF">Hypma_005295</name>
</gene>
<feature type="domain" description="Aminoglycoside phosphotransferase" evidence="1">
    <location>
        <begin position="40"/>
        <end position="244"/>
    </location>
</feature>
<dbReference type="PANTHER" id="PTHR21310">
    <property type="entry name" value="AMINOGLYCOSIDE PHOSPHOTRANSFERASE-RELATED-RELATED"/>
    <property type="match status" value="1"/>
</dbReference>
<dbReference type="SUPFAM" id="SSF56112">
    <property type="entry name" value="Protein kinase-like (PK-like)"/>
    <property type="match status" value="1"/>
</dbReference>
<evidence type="ECO:0000259" key="1">
    <source>
        <dbReference type="Pfam" id="PF01636"/>
    </source>
</evidence>
<evidence type="ECO:0000313" key="3">
    <source>
        <dbReference type="Proteomes" id="UP000076154"/>
    </source>
</evidence>
<dbReference type="Gene3D" id="3.90.1200.10">
    <property type="match status" value="1"/>
</dbReference>
<protein>
    <recommendedName>
        <fullName evidence="1">Aminoglycoside phosphotransferase domain-containing protein</fullName>
    </recommendedName>
</protein>
<dbReference type="Proteomes" id="UP000076154">
    <property type="component" value="Unassembled WGS sequence"/>
</dbReference>
<dbReference type="STRING" id="39966.A0A369K738"/>